<keyword evidence="2" id="KW-0812">Transmembrane</keyword>
<dbReference type="SMART" id="SM00184">
    <property type="entry name" value="RING"/>
    <property type="match status" value="1"/>
</dbReference>
<dbReference type="InterPro" id="IPR001841">
    <property type="entry name" value="Znf_RING"/>
</dbReference>
<name>A0A0N4V926_ENTVE</name>
<gene>
    <name evidence="12" type="ORF">EVEC_LOCUS6448</name>
</gene>
<dbReference type="PROSITE" id="PS00518">
    <property type="entry name" value="ZF_RING_1"/>
    <property type="match status" value="1"/>
</dbReference>
<dbReference type="STRING" id="51028.A0A0N4V926"/>
<dbReference type="GO" id="GO:0008270">
    <property type="term" value="F:zinc ion binding"/>
    <property type="evidence" value="ECO:0007669"/>
    <property type="project" value="UniProtKB-KW"/>
</dbReference>
<dbReference type="InterPro" id="IPR044235">
    <property type="entry name" value="RNFT1/2"/>
</dbReference>
<proteinExistence type="predicted"/>
<evidence type="ECO:0000256" key="2">
    <source>
        <dbReference type="ARBA" id="ARBA00022692"/>
    </source>
</evidence>
<accession>A0A0N4V926</accession>
<protein>
    <submittedName>
        <fullName evidence="14">RING-type domain-containing protein</fullName>
    </submittedName>
</protein>
<organism evidence="14">
    <name type="scientific">Enterobius vermicularis</name>
    <name type="common">Human pinworm</name>
    <dbReference type="NCBI Taxonomy" id="51028"/>
    <lineage>
        <taxon>Eukaryota</taxon>
        <taxon>Metazoa</taxon>
        <taxon>Ecdysozoa</taxon>
        <taxon>Nematoda</taxon>
        <taxon>Chromadorea</taxon>
        <taxon>Rhabditida</taxon>
        <taxon>Spirurina</taxon>
        <taxon>Oxyuridomorpha</taxon>
        <taxon>Oxyuroidea</taxon>
        <taxon>Oxyuridae</taxon>
        <taxon>Enterobius</taxon>
    </lineage>
</organism>
<evidence type="ECO:0000313" key="14">
    <source>
        <dbReference type="WBParaSite" id="EVEC_0000690001-mRNA-1"/>
    </source>
</evidence>
<dbReference type="PANTHER" id="PTHR15860:SF0">
    <property type="entry name" value="LP20373P"/>
    <property type="match status" value="1"/>
</dbReference>
<evidence type="ECO:0000259" key="11">
    <source>
        <dbReference type="PROSITE" id="PS50089"/>
    </source>
</evidence>
<evidence type="ECO:0000256" key="7">
    <source>
        <dbReference type="ARBA" id="ARBA00022989"/>
    </source>
</evidence>
<dbReference type="GO" id="GO:1904294">
    <property type="term" value="P:positive regulation of ERAD pathway"/>
    <property type="evidence" value="ECO:0007669"/>
    <property type="project" value="InterPro"/>
</dbReference>
<evidence type="ECO:0000256" key="9">
    <source>
        <dbReference type="PROSITE-ProRule" id="PRU00175"/>
    </source>
</evidence>
<dbReference type="AlphaFoldDB" id="A0A0N4V926"/>
<evidence type="ECO:0000313" key="13">
    <source>
        <dbReference type="Proteomes" id="UP000274131"/>
    </source>
</evidence>
<feature type="compositionally biased region" description="Polar residues" evidence="10">
    <location>
        <begin position="89"/>
        <end position="98"/>
    </location>
</feature>
<keyword evidence="13" id="KW-1185">Reference proteome</keyword>
<keyword evidence="4 9" id="KW-0863">Zinc-finger</keyword>
<evidence type="ECO:0000256" key="5">
    <source>
        <dbReference type="ARBA" id="ARBA00022786"/>
    </source>
</evidence>
<reference evidence="12 13" key="2">
    <citation type="submission" date="2018-10" db="EMBL/GenBank/DDBJ databases">
        <authorList>
            <consortium name="Pathogen Informatics"/>
        </authorList>
    </citation>
    <scope>NUCLEOTIDE SEQUENCE [LARGE SCALE GENOMIC DNA]</scope>
</reference>
<evidence type="ECO:0000256" key="3">
    <source>
        <dbReference type="ARBA" id="ARBA00022723"/>
    </source>
</evidence>
<evidence type="ECO:0000256" key="10">
    <source>
        <dbReference type="SAM" id="MobiDB-lite"/>
    </source>
</evidence>
<evidence type="ECO:0000256" key="6">
    <source>
        <dbReference type="ARBA" id="ARBA00022833"/>
    </source>
</evidence>
<comment type="subcellular location">
    <subcellularLocation>
        <location evidence="1">Membrane</location>
        <topology evidence="1">Multi-pass membrane protein</topology>
    </subcellularLocation>
</comment>
<keyword evidence="5" id="KW-0833">Ubl conjugation pathway</keyword>
<feature type="domain" description="RING-type" evidence="11">
    <location>
        <begin position="288"/>
        <end position="326"/>
    </location>
</feature>
<dbReference type="Pfam" id="PF13639">
    <property type="entry name" value="zf-RING_2"/>
    <property type="match status" value="1"/>
</dbReference>
<keyword evidence="7" id="KW-1133">Transmembrane helix</keyword>
<dbReference type="PANTHER" id="PTHR15860">
    <property type="entry name" value="UNCHARACTERIZED RING FINGER-CONTAINING PROTEIN"/>
    <property type="match status" value="1"/>
</dbReference>
<dbReference type="GO" id="GO:0061630">
    <property type="term" value="F:ubiquitin protein ligase activity"/>
    <property type="evidence" value="ECO:0007669"/>
    <property type="project" value="InterPro"/>
</dbReference>
<feature type="region of interest" description="Disordered" evidence="10">
    <location>
        <begin position="59"/>
        <end position="109"/>
    </location>
</feature>
<evidence type="ECO:0000256" key="8">
    <source>
        <dbReference type="ARBA" id="ARBA00023136"/>
    </source>
</evidence>
<keyword evidence="8" id="KW-0472">Membrane</keyword>
<dbReference type="Proteomes" id="UP000274131">
    <property type="component" value="Unassembled WGS sequence"/>
</dbReference>
<reference evidence="14" key="1">
    <citation type="submission" date="2017-02" db="UniProtKB">
        <authorList>
            <consortium name="WormBaseParasite"/>
        </authorList>
    </citation>
    <scope>IDENTIFICATION</scope>
</reference>
<dbReference type="PROSITE" id="PS50089">
    <property type="entry name" value="ZF_RING_2"/>
    <property type="match status" value="1"/>
</dbReference>
<evidence type="ECO:0000256" key="4">
    <source>
        <dbReference type="ARBA" id="ARBA00022771"/>
    </source>
</evidence>
<keyword evidence="6" id="KW-0862">Zinc</keyword>
<keyword evidence="3" id="KW-0479">Metal-binding</keyword>
<dbReference type="SUPFAM" id="SSF57850">
    <property type="entry name" value="RING/U-box"/>
    <property type="match status" value="1"/>
</dbReference>
<dbReference type="OrthoDB" id="5871094at2759"/>
<evidence type="ECO:0000256" key="1">
    <source>
        <dbReference type="ARBA" id="ARBA00004141"/>
    </source>
</evidence>
<dbReference type="WBParaSite" id="EVEC_0000690001-mRNA-1">
    <property type="protein sequence ID" value="EVEC_0000690001-mRNA-1"/>
    <property type="gene ID" value="EVEC_0000690001"/>
</dbReference>
<sequence length="348" mass="39998">MMEEADQTTSSFNAMGIRERFLAAVERARAQDFTNLVEELQIIHELTSLRDRPDTIVVVDEDEPSNSPSVLSQSRHRSTPRSTSVTPTGDDTSNNETDAPSPDGPRERPEFTRLSARQRQEFPRLQQAQIFAKHRLFFIGVGTVFNVLSFKTDPVLEKTFFMTFCAVLIAHLFIKVVSIQVKILVAAFPSCLVASKRQRRFFQWLEYSSQVYQYSTVIPQWCCFFIYAGDSNITRYSGYCFAFVYVLFKAFCFIELGKCWLNSTRYVHRLVSVGTKPSPADIDYQQRCAICFANYDTPIELSCRHIFCEECISTWLDKEHSCPLCRAIVTKEDNFWKSGDTCLLPQVF</sequence>
<evidence type="ECO:0000313" key="12">
    <source>
        <dbReference type="EMBL" id="VDD91697.1"/>
    </source>
</evidence>
<dbReference type="InterPro" id="IPR017907">
    <property type="entry name" value="Znf_RING_CS"/>
</dbReference>
<dbReference type="Gene3D" id="3.30.40.10">
    <property type="entry name" value="Zinc/RING finger domain, C3HC4 (zinc finger)"/>
    <property type="match status" value="1"/>
</dbReference>
<dbReference type="InterPro" id="IPR013083">
    <property type="entry name" value="Znf_RING/FYVE/PHD"/>
</dbReference>
<dbReference type="EMBL" id="UXUI01008514">
    <property type="protein sequence ID" value="VDD91697.1"/>
    <property type="molecule type" value="Genomic_DNA"/>
</dbReference>
<dbReference type="GO" id="GO:0016020">
    <property type="term" value="C:membrane"/>
    <property type="evidence" value="ECO:0007669"/>
    <property type="project" value="UniProtKB-SubCell"/>
</dbReference>